<gene>
    <name evidence="4" type="ORF">KIPB_012461</name>
</gene>
<evidence type="ECO:0000313" key="4">
    <source>
        <dbReference type="EMBL" id="GIQ89862.1"/>
    </source>
</evidence>
<evidence type="ECO:0000313" key="5">
    <source>
        <dbReference type="Proteomes" id="UP000265618"/>
    </source>
</evidence>
<dbReference type="NCBIfam" id="NF000592">
    <property type="entry name" value="PRK00013.1"/>
    <property type="match status" value="1"/>
</dbReference>
<evidence type="ECO:0000256" key="2">
    <source>
        <dbReference type="ARBA" id="ARBA00023186"/>
    </source>
</evidence>
<dbReference type="SUPFAM" id="SSF52029">
    <property type="entry name" value="GroEL apical domain-like"/>
    <property type="match status" value="1"/>
</dbReference>
<dbReference type="GO" id="GO:0005524">
    <property type="term" value="F:ATP binding"/>
    <property type="evidence" value="ECO:0007669"/>
    <property type="project" value="InterPro"/>
</dbReference>
<evidence type="ECO:0000256" key="3">
    <source>
        <dbReference type="RuleBase" id="RU000418"/>
    </source>
</evidence>
<dbReference type="InterPro" id="IPR001844">
    <property type="entry name" value="Cpn60/GroEL"/>
</dbReference>
<keyword evidence="5" id="KW-1185">Reference proteome</keyword>
<dbReference type="InterPro" id="IPR002423">
    <property type="entry name" value="Cpn60/GroEL/TCP-1"/>
</dbReference>
<dbReference type="PRINTS" id="PR00298">
    <property type="entry name" value="CHAPERONIN60"/>
</dbReference>
<evidence type="ECO:0000256" key="1">
    <source>
        <dbReference type="ARBA" id="ARBA00006607"/>
    </source>
</evidence>
<dbReference type="GO" id="GO:0140662">
    <property type="term" value="F:ATP-dependent protein folding chaperone"/>
    <property type="evidence" value="ECO:0007669"/>
    <property type="project" value="InterPro"/>
</dbReference>
<accession>A0A9K3GNX1</accession>
<dbReference type="OrthoDB" id="1733909at2759"/>
<proteinExistence type="inferred from homology"/>
<dbReference type="InterPro" id="IPR027409">
    <property type="entry name" value="GroEL-like_apical_dom_sf"/>
</dbReference>
<dbReference type="Gene3D" id="3.50.7.10">
    <property type="entry name" value="GroEL"/>
    <property type="match status" value="1"/>
</dbReference>
<sequence length="330" mass="35183">DKLENAGAQLVKSVASKTNDIAGDGTTTSTVLARVIFEEGSRAVGMGFNPVQVKRGIDEAVESVVSYLEERARPVTAGDVLSVAALSANGDYKIGGLIAEAMDEVGLDGVISIAEGKTVTDSLEVVEGVRFDRGWLSPYFISDPRAQTVVLENPMVLLVNRKVSNVQQLLTFLESALSQSRPLLIVAEDVEGEALTTLIVNRLRSSLDVCAVKAPGFGESRRDMLEDLGVITGSTVVSDDSGERLETLPETILGSCKRATISKDNTVLLSGAGDRAAVEERVSMLKDQLRGELSTYQREKLEERVARMSAGVAVIKVGGVSEVEAGEKRD</sequence>
<protein>
    <submittedName>
        <fullName evidence="4">Chaperonin Cpn60</fullName>
    </submittedName>
</protein>
<comment type="similarity">
    <text evidence="1 3">Belongs to the chaperonin (HSP60) family.</text>
</comment>
<dbReference type="FunFam" id="3.50.7.10:FF:000001">
    <property type="entry name" value="60 kDa chaperonin"/>
    <property type="match status" value="1"/>
</dbReference>
<keyword evidence="2" id="KW-0143">Chaperone</keyword>
<comment type="caution">
    <text evidence="4">The sequence shown here is derived from an EMBL/GenBank/DDBJ whole genome shotgun (WGS) entry which is preliminary data.</text>
</comment>
<dbReference type="AlphaFoldDB" id="A0A9K3GNX1"/>
<reference evidence="4 5" key="1">
    <citation type="journal article" date="2018" name="PLoS ONE">
        <title>The draft genome of Kipferlia bialata reveals reductive genome evolution in fornicate parasites.</title>
        <authorList>
            <person name="Tanifuji G."/>
            <person name="Takabayashi S."/>
            <person name="Kume K."/>
            <person name="Takagi M."/>
            <person name="Nakayama T."/>
            <person name="Kamikawa R."/>
            <person name="Inagaki Y."/>
            <person name="Hashimoto T."/>
        </authorList>
    </citation>
    <scope>NUCLEOTIDE SEQUENCE [LARGE SCALE GENOMIC DNA]</scope>
    <source>
        <strain evidence="4">NY0173</strain>
    </source>
</reference>
<dbReference type="InterPro" id="IPR027413">
    <property type="entry name" value="GROEL-like_equatorial_sf"/>
</dbReference>
<dbReference type="SUPFAM" id="SSF48592">
    <property type="entry name" value="GroEL equatorial domain-like"/>
    <property type="match status" value="1"/>
</dbReference>
<dbReference type="Proteomes" id="UP000265618">
    <property type="component" value="Unassembled WGS sequence"/>
</dbReference>
<dbReference type="EMBL" id="BDIP01005518">
    <property type="protein sequence ID" value="GIQ89862.1"/>
    <property type="molecule type" value="Genomic_DNA"/>
</dbReference>
<organism evidence="4 5">
    <name type="scientific">Kipferlia bialata</name>
    <dbReference type="NCBI Taxonomy" id="797122"/>
    <lineage>
        <taxon>Eukaryota</taxon>
        <taxon>Metamonada</taxon>
        <taxon>Carpediemonas-like organisms</taxon>
        <taxon>Kipferlia</taxon>
    </lineage>
</organism>
<dbReference type="NCBIfam" id="NF009487">
    <property type="entry name" value="PRK12849.1"/>
    <property type="match status" value="1"/>
</dbReference>
<dbReference type="Gene3D" id="1.10.560.10">
    <property type="entry name" value="GroEL-like equatorial domain"/>
    <property type="match status" value="1"/>
</dbReference>
<dbReference type="GO" id="GO:0042026">
    <property type="term" value="P:protein refolding"/>
    <property type="evidence" value="ECO:0007669"/>
    <property type="project" value="InterPro"/>
</dbReference>
<name>A0A9K3GNX1_9EUKA</name>
<feature type="non-terminal residue" evidence="4">
    <location>
        <position position="330"/>
    </location>
</feature>
<dbReference type="Pfam" id="PF00118">
    <property type="entry name" value="Cpn60_TCP1"/>
    <property type="match status" value="1"/>
</dbReference>
<feature type="non-terminal residue" evidence="4">
    <location>
        <position position="1"/>
    </location>
</feature>
<dbReference type="PANTHER" id="PTHR45633">
    <property type="entry name" value="60 KDA HEAT SHOCK PROTEIN, MITOCHONDRIAL"/>
    <property type="match status" value="1"/>
</dbReference>